<sequence>MPPSPNFILNGLAWIGIFLLIALAFVLVQILGFPGVLILGLLTTLICLRAEISEDVPTWSQALFASRASRSASAEERAATAEARARAISPLRYVQGCGFVLIAAGLAGTVWQLYR</sequence>
<accession>A0A1M6RH27</accession>
<feature type="transmembrane region" description="Helical" evidence="1">
    <location>
        <begin position="93"/>
        <end position="114"/>
    </location>
</feature>
<protein>
    <submittedName>
        <fullName evidence="2">Uncharacterized protein</fullName>
    </submittedName>
</protein>
<dbReference type="AlphaFoldDB" id="A0A1M6RH27"/>
<evidence type="ECO:0000256" key="1">
    <source>
        <dbReference type="SAM" id="Phobius"/>
    </source>
</evidence>
<feature type="transmembrane region" description="Helical" evidence="1">
    <location>
        <begin position="12"/>
        <end position="42"/>
    </location>
</feature>
<evidence type="ECO:0000313" key="3">
    <source>
        <dbReference type="Proteomes" id="UP000184387"/>
    </source>
</evidence>
<organism evidence="2 3">
    <name type="scientific">Muricoccus roseus</name>
    <dbReference type="NCBI Taxonomy" id="198092"/>
    <lineage>
        <taxon>Bacteria</taxon>
        <taxon>Pseudomonadati</taxon>
        <taxon>Pseudomonadota</taxon>
        <taxon>Alphaproteobacteria</taxon>
        <taxon>Acetobacterales</taxon>
        <taxon>Roseomonadaceae</taxon>
        <taxon>Muricoccus</taxon>
    </lineage>
</organism>
<dbReference type="EMBL" id="FQZF01000043">
    <property type="protein sequence ID" value="SHK31765.1"/>
    <property type="molecule type" value="Genomic_DNA"/>
</dbReference>
<keyword evidence="1" id="KW-1133">Transmembrane helix</keyword>
<dbReference type="RefSeq" id="WP_073139660.1">
    <property type="nucleotide sequence ID" value="NZ_FQZF01000043.1"/>
</dbReference>
<reference evidence="2 3" key="1">
    <citation type="submission" date="2016-11" db="EMBL/GenBank/DDBJ databases">
        <authorList>
            <person name="Jaros S."/>
            <person name="Januszkiewicz K."/>
            <person name="Wedrychowicz H."/>
        </authorList>
    </citation>
    <scope>NUCLEOTIDE SEQUENCE [LARGE SCALE GENOMIC DNA]</scope>
    <source>
        <strain evidence="2 3">DSM 14916</strain>
    </source>
</reference>
<evidence type="ECO:0000313" key="2">
    <source>
        <dbReference type="EMBL" id="SHK31765.1"/>
    </source>
</evidence>
<keyword evidence="3" id="KW-1185">Reference proteome</keyword>
<proteinExistence type="predicted"/>
<dbReference type="STRING" id="198092.SAMN02745194_04683"/>
<keyword evidence="1" id="KW-0472">Membrane</keyword>
<dbReference type="Proteomes" id="UP000184387">
    <property type="component" value="Unassembled WGS sequence"/>
</dbReference>
<keyword evidence="1" id="KW-0812">Transmembrane</keyword>
<gene>
    <name evidence="2" type="ORF">SAMN02745194_04683</name>
</gene>
<name>A0A1M6RH27_9PROT</name>
<dbReference type="OrthoDB" id="7275198at2"/>